<proteinExistence type="predicted"/>
<dbReference type="GeneID" id="76207736"/>
<reference evidence="1" key="2">
    <citation type="submission" date="2020-09" db="EMBL/GenBank/DDBJ databases">
        <authorList>
            <person name="Sun Q."/>
            <person name="Ohkuma M."/>
        </authorList>
    </citation>
    <scope>NUCLEOTIDE SEQUENCE</scope>
    <source>
        <strain evidence="1">JCM 11219</strain>
    </source>
</reference>
<protein>
    <submittedName>
        <fullName evidence="1">Uncharacterized protein</fullName>
    </submittedName>
</protein>
<sequence length="47" mass="5453">MVAIYVFEGKVVRTAGKYLIYPPKEYQEKLSKLHGRKVKVIVIEESD</sequence>
<comment type="caution">
    <text evidence="1">The sequence shown here is derived from an EMBL/GenBank/DDBJ whole genome shotgun (WGS) entry which is preliminary data.</text>
</comment>
<dbReference type="AlphaFoldDB" id="A0A830E6D5"/>
<dbReference type="EMBL" id="BMNM01000021">
    <property type="protein sequence ID" value="GGI87610.1"/>
    <property type="molecule type" value="Genomic_DNA"/>
</dbReference>
<dbReference type="OrthoDB" id="29479at2157"/>
<dbReference type="Proteomes" id="UP000657075">
    <property type="component" value="Unassembled WGS sequence"/>
</dbReference>
<dbReference type="RefSeq" id="WP_188604273.1">
    <property type="nucleotide sequence ID" value="NZ_AP026830.1"/>
</dbReference>
<name>A0A830E6D5_9CREN</name>
<evidence type="ECO:0000313" key="1">
    <source>
        <dbReference type="EMBL" id="GGI87610.1"/>
    </source>
</evidence>
<reference evidence="1" key="1">
    <citation type="journal article" date="2014" name="Int. J. Syst. Evol. Microbiol.">
        <title>Complete genome sequence of Corynebacterium casei LMG S-19264T (=DSM 44701T), isolated from a smear-ripened cheese.</title>
        <authorList>
            <consortium name="US DOE Joint Genome Institute (JGI-PGF)"/>
            <person name="Walter F."/>
            <person name="Albersmeier A."/>
            <person name="Kalinowski J."/>
            <person name="Ruckert C."/>
        </authorList>
    </citation>
    <scope>NUCLEOTIDE SEQUENCE</scope>
    <source>
        <strain evidence="1">JCM 11219</strain>
    </source>
</reference>
<organism evidence="1 2">
    <name type="scientific">Vulcanisaeta souniana JCM 11219</name>
    <dbReference type="NCBI Taxonomy" id="1293586"/>
    <lineage>
        <taxon>Archaea</taxon>
        <taxon>Thermoproteota</taxon>
        <taxon>Thermoprotei</taxon>
        <taxon>Thermoproteales</taxon>
        <taxon>Thermoproteaceae</taxon>
        <taxon>Vulcanisaeta</taxon>
    </lineage>
</organism>
<gene>
    <name evidence="1" type="ORF">GCM10007112_25620</name>
</gene>
<accession>A0A830E6D5</accession>
<evidence type="ECO:0000313" key="2">
    <source>
        <dbReference type="Proteomes" id="UP000657075"/>
    </source>
</evidence>